<evidence type="ECO:0000256" key="4">
    <source>
        <dbReference type="ARBA" id="ARBA00022701"/>
    </source>
</evidence>
<dbReference type="PANTHER" id="PTHR46961:SF21">
    <property type="entry name" value="LOW QUALITY PROTEIN: DYNEIN BETA CHAIN, FLAGELLAR OUTER ARM-LIKE"/>
    <property type="match status" value="1"/>
</dbReference>
<feature type="compositionally biased region" description="Low complexity" evidence="12">
    <location>
        <begin position="1306"/>
        <end position="1316"/>
    </location>
</feature>
<dbReference type="Gene3D" id="1.20.920.30">
    <property type="match status" value="1"/>
</dbReference>
<keyword evidence="9" id="KW-0505">Motor protein</keyword>
<dbReference type="Pfam" id="PF17852">
    <property type="entry name" value="Dynein_AAA_lid"/>
    <property type="match status" value="1"/>
</dbReference>
<dbReference type="GO" id="GO:0016887">
    <property type="term" value="F:ATP hydrolysis activity"/>
    <property type="evidence" value="ECO:0007669"/>
    <property type="project" value="InterPro"/>
</dbReference>
<dbReference type="InterPro" id="IPR041589">
    <property type="entry name" value="DNAH3_AAA_lid_1"/>
</dbReference>
<keyword evidence="4" id="KW-0493">Microtubule</keyword>
<dbReference type="GO" id="GO:0007018">
    <property type="term" value="P:microtubule-based movement"/>
    <property type="evidence" value="ECO:0007669"/>
    <property type="project" value="InterPro"/>
</dbReference>
<keyword evidence="10" id="KW-0206">Cytoskeleton</keyword>
<keyword evidence="7" id="KW-0243">Dynein</keyword>
<dbReference type="InterPro" id="IPR026983">
    <property type="entry name" value="DHC"/>
</dbReference>
<evidence type="ECO:0000259" key="19">
    <source>
        <dbReference type="Pfam" id="PF17852"/>
    </source>
</evidence>
<evidence type="ECO:0000256" key="10">
    <source>
        <dbReference type="ARBA" id="ARBA00023212"/>
    </source>
</evidence>
<gene>
    <name evidence="21" type="ORF">OS493_010384</name>
</gene>
<comment type="similarity">
    <text evidence="2">Belongs to the dynein heavy chain family.</text>
</comment>
<dbReference type="GO" id="GO:0005524">
    <property type="term" value="F:ATP binding"/>
    <property type="evidence" value="ECO:0007669"/>
    <property type="project" value="UniProtKB-KW"/>
</dbReference>
<evidence type="ECO:0000256" key="2">
    <source>
        <dbReference type="ARBA" id="ARBA00008887"/>
    </source>
</evidence>
<dbReference type="Pfam" id="PF08393">
    <property type="entry name" value="DHC_N2"/>
    <property type="match status" value="1"/>
</dbReference>
<evidence type="ECO:0000256" key="6">
    <source>
        <dbReference type="ARBA" id="ARBA00022840"/>
    </source>
</evidence>
<evidence type="ECO:0000256" key="9">
    <source>
        <dbReference type="ARBA" id="ARBA00023175"/>
    </source>
</evidence>
<feature type="domain" description="Dynein heavy chain AAA 5 extension" evidence="19">
    <location>
        <begin position="964"/>
        <end position="1093"/>
    </location>
</feature>
<evidence type="ECO:0000313" key="22">
    <source>
        <dbReference type="Proteomes" id="UP001163046"/>
    </source>
</evidence>
<feature type="region of interest" description="Disordered" evidence="12">
    <location>
        <begin position="1306"/>
        <end position="1332"/>
    </location>
</feature>
<feature type="coiled-coil region" evidence="11">
    <location>
        <begin position="2012"/>
        <end position="2046"/>
    </location>
</feature>
<dbReference type="InterPro" id="IPR042228">
    <property type="entry name" value="Dynein_linker_3"/>
</dbReference>
<evidence type="ECO:0000259" key="18">
    <source>
        <dbReference type="Pfam" id="PF12780"/>
    </source>
</evidence>
<evidence type="ECO:0000256" key="1">
    <source>
        <dbReference type="ARBA" id="ARBA00004245"/>
    </source>
</evidence>
<dbReference type="GO" id="GO:0051959">
    <property type="term" value="F:dynein light intermediate chain binding"/>
    <property type="evidence" value="ECO:0007669"/>
    <property type="project" value="InterPro"/>
</dbReference>
<feature type="domain" description="Dynein heavy chain coiled coil stalk" evidence="17">
    <location>
        <begin position="1798"/>
        <end position="2122"/>
    </location>
</feature>
<dbReference type="InterPro" id="IPR041466">
    <property type="entry name" value="Dynein_AAA5_ext"/>
</dbReference>
<sequence length="2401" mass="268108">MNLQQCWKSLLNHLERRRQKFPRFYFLSTEDVLHVVCNGYDPGLVNPYLPNVLENLGALVYDEIDNEGQIYFNITAVVSSHGEQLALKQPVLCEGPIDSWLPGLISSLKQTLLDQLTSILNPVEPERTSTPYGEGVTVPDEPPRTAGSMGRVEKSFTLDNCSEVVLLATQIELCKKIDKSLKQVASGENREALQEVYDKLTMILEATAMMLKGAEKEIKLQDAEDGYDSGVNSDYDAEEAAMRRMSRNTSASQERPGTAAAGDVDVASNISGASQKQKGHAEHDVTKGLGTNKMLLFPSQIQKISNIIAMLSHKRNLVQRLMNRSQEWEALKNPVDSFDWQCHARCRWEEDQQACKVDILDMVFDYGFEYQGTASRLVLSPLTDKCFLGLAQAVKNKMVGVCTGEFGSGKTETRSCCSGAWVCLNNISAIQPPVLSVLTQLVTVVLDGLRANKTTVVLQDDEITLAPQGACFGTLNCSTNQRKTEYDPSVGFFPSFKSSASFLPVDLWEMFRPVALVGPDLQVILQVWLLSQGFTQVSSMASKIVTLRGLCLQLLPSSSKPLSGDLCSCLHKCTGWGAHSLKRMIEDAGSHLGASSDELHVSAPEHKGPSHEERDAPDRAASPTDAVAAVNAPLEALKQDDLFAPVDNEDAPDQHDVQEMLKVEEHAVVLALRDTYMPGLDGSDAVMFATLLADLFPNVQVPMIFESYGSQGSRMQMNDQVSNLEEIPVLSKALGESSGENMEVLGDMQSAIKVATCKLGLQPGAAFQARVAQLAELVKAHKLVCITGPSGCGKTECIRTLGAAHREMGHLVKTDIVCTEAVESEELLGYVDPETREWRDGVLTVLLRRQAQQLRLQETEHKASGKPLMKWLHLDGTIDPMQMELFGSIVQNTGTVVLGNNERIKIPDALLIVWELETLEDLSPAVLSSVGMLCMNTSDVNWPLLVDRWLAKRPEREIDVLRELCDRYIGPTLEYLASKTSVPPISGAPPTQNKPSQLRHVVPVTEMGMVNTLLTLVEAIISNYQDLMPAEFENYFCYSAMWAFGGTLVEEHRQYFSQWWKGQWNDYVMLPGDEEVWNYYVFPETHEFLSWADSVPPYSQTAAEGIPNEAYVHTIPNERISHLVGLLSDGGKPVLLVGEAGCGKTSILRHRLKQHGGDIGEVLSLTVFCNKFTTSRSLWREMSSCLEWKHARTFVPKGNKRLTCLVDDLNLSRANRFGAQTAQQLVRQHIDHGGVIDPETHQWREIHDVTYLSAYNPQTPPTTARLNRRLLRHFALFSVTFPSQNELHYIYTQQLEKHFIIHVAQSQHTTSDTSSQEPAEGHSQHQGSGDQDKAMKDLLSAISHVTVELQDHIRGMFLPTSQRCHYMFTMTDLTMVFRNLCLTLRPGCAPQDLLLLWKHECDWVYGRRLIDSVDRERFQQAFLTAAKKRFTDDEQLSIVTGSTPFFTNLVDSEDTAGEVIGGGSSEGAEDDVHLSFRNITDMKKVQAVLEHGLEEYNKDFPRLKITLYEDVMETICRLVRVLQCPHECGHALLISQGSPGMSTNLAQLAAHLCGYSVFRINSSALSASDRYTLDNFKGDLVSAYTRAGVKGEHLMLLLPESDLTDEDFLVHVSEFLVSSSISHLFTEEEQTSVINAVRTEVTQAGLAYTRDVAWDFFLKTVRENLRVVLTVSSLGPRFQKRCRDFPALMNTVSIILLPHWTKEALVTHAYHLLKDVEIFSPVQTENLAHLLASMHLSIKQQDCGEEQCGTYGHITNTGFEVFVVRFICLVKKRHHALRREHEQMAAALQTIERGTLLAEQLKAQLGHEKMVLEQKKQGNLQLLLQIGQDKAIAEEQVRLVKRQQERIQKLKKALPEYQIAHERAVFKAAAVVSDTKRVLKNLDGQGLAELRALQKPDNEIEDLLAAIIIIVKSPSSDLTWNKGAKRLMANLDRFREELGVFDEMELSESTLEVVEPYLKKPHFSSDYLERKTNNPAVGSLLQWVRGVVRYHRMMQSKVKPLHSKVSETSSAVEQAVGKLSSMESKLKDLEERLRSLAAAYEEASIDKCRQYELTETLDSQLSQAAYFEQVLSSGRQKWLQLLQSISNREEAVAGGVAMAAAFATYLGPYTFTFRREMLTVHWPQCLDERGVMLVVDSSAPYAGAEVFMMEKLQGERTSSAKATAGEQDAHDTQLDENGNEDGSKEQDEQNVEKADDNEPESEQERSHSAEVEKQDMEQSEKDDHVSPDHVSPDHVSPGHVSPGHTSPQQQDDGSQDYMFSVGRDQVLRRAKLTEYDSFALAVLQPLLGEYHVRRLLTKGVGPRKIENAVLAKSSWQRVPLMVDPYNKGLDLIRTIQDGENLLEIDLAESDPSSILKIEKAITSGTAWCCIISIGMLILSSCLLFITSLHPLVKRLNKTPSW</sequence>
<dbReference type="Pfam" id="PF07728">
    <property type="entry name" value="AAA_5"/>
    <property type="match status" value="1"/>
</dbReference>
<dbReference type="InterPro" id="IPR013602">
    <property type="entry name" value="Dynein_heavy_linker"/>
</dbReference>
<feature type="compositionally biased region" description="Polar residues" evidence="12">
    <location>
        <begin position="2243"/>
        <end position="2252"/>
    </location>
</feature>
<dbReference type="InterPro" id="IPR035699">
    <property type="entry name" value="AAA_6"/>
</dbReference>
<keyword evidence="3" id="KW-0963">Cytoplasm</keyword>
<accession>A0A9X0A3K2</accession>
<evidence type="ECO:0000256" key="8">
    <source>
        <dbReference type="ARBA" id="ARBA00023054"/>
    </source>
</evidence>
<dbReference type="GO" id="GO:0005874">
    <property type="term" value="C:microtubule"/>
    <property type="evidence" value="ECO:0007669"/>
    <property type="project" value="UniProtKB-KW"/>
</dbReference>
<comment type="caution">
    <text evidence="21">The sequence shown here is derived from an EMBL/GenBank/DDBJ whole genome shotgun (WGS) entry which is preliminary data.</text>
</comment>
<dbReference type="GO" id="GO:0030286">
    <property type="term" value="C:dynein complex"/>
    <property type="evidence" value="ECO:0007669"/>
    <property type="project" value="UniProtKB-KW"/>
</dbReference>
<feature type="domain" description="Dynein heavy chain hydrolytic ATP-binding dynein motor region" evidence="16">
    <location>
        <begin position="417"/>
        <end position="556"/>
    </location>
</feature>
<dbReference type="Pfam" id="PF12774">
    <property type="entry name" value="AAA_6"/>
    <property type="match status" value="2"/>
</dbReference>
<evidence type="ECO:0000259" key="20">
    <source>
        <dbReference type="Pfam" id="PF17857"/>
    </source>
</evidence>
<dbReference type="EMBL" id="MU825400">
    <property type="protein sequence ID" value="KAJ7392731.1"/>
    <property type="molecule type" value="Genomic_DNA"/>
</dbReference>
<name>A0A9X0A3K2_9CNID</name>
<feature type="coiled-coil region" evidence="11">
    <location>
        <begin position="1833"/>
        <end position="1860"/>
    </location>
</feature>
<dbReference type="Gene3D" id="3.40.50.300">
    <property type="entry name" value="P-loop containing nucleotide triphosphate hydrolases"/>
    <property type="match status" value="5"/>
</dbReference>
<dbReference type="Gene3D" id="1.20.58.1120">
    <property type="match status" value="1"/>
</dbReference>
<evidence type="ECO:0000259" key="17">
    <source>
        <dbReference type="Pfam" id="PF12777"/>
    </source>
</evidence>
<keyword evidence="5" id="KW-0547">Nucleotide-binding</keyword>
<dbReference type="InterPro" id="IPR011704">
    <property type="entry name" value="ATPase_dyneun-rel_AAA"/>
</dbReference>
<dbReference type="OrthoDB" id="5983592at2759"/>
<dbReference type="Pfam" id="PF12777">
    <property type="entry name" value="MT"/>
    <property type="match status" value="1"/>
</dbReference>
<evidence type="ECO:0000256" key="3">
    <source>
        <dbReference type="ARBA" id="ARBA00022490"/>
    </source>
</evidence>
<feature type="region of interest" description="Disordered" evidence="12">
    <location>
        <begin position="123"/>
        <end position="148"/>
    </location>
</feature>
<reference evidence="21" key="1">
    <citation type="submission" date="2023-01" db="EMBL/GenBank/DDBJ databases">
        <title>Genome assembly of the deep-sea coral Lophelia pertusa.</title>
        <authorList>
            <person name="Herrera S."/>
            <person name="Cordes E."/>
        </authorList>
    </citation>
    <scope>NUCLEOTIDE SEQUENCE</scope>
    <source>
        <strain evidence="21">USNM1676648</strain>
        <tissue evidence="21">Polyp</tissue>
    </source>
</reference>
<feature type="domain" description="ATPase dynein-related AAA" evidence="14">
    <location>
        <begin position="784"/>
        <end position="850"/>
    </location>
</feature>
<dbReference type="InterPro" id="IPR043157">
    <property type="entry name" value="Dynein_AAA1S"/>
</dbReference>
<evidence type="ECO:0000256" key="11">
    <source>
        <dbReference type="SAM" id="Coils"/>
    </source>
</evidence>
<dbReference type="Gene3D" id="3.20.180.20">
    <property type="entry name" value="Dynein heavy chain, N-terminal domain 2"/>
    <property type="match status" value="1"/>
</dbReference>
<evidence type="ECO:0000313" key="21">
    <source>
        <dbReference type="EMBL" id="KAJ7392731.1"/>
    </source>
</evidence>
<dbReference type="Proteomes" id="UP001163046">
    <property type="component" value="Unassembled WGS sequence"/>
</dbReference>
<feature type="domain" description="Dynein heavy chain AAA module D4" evidence="18">
    <location>
        <begin position="1503"/>
        <end position="1763"/>
    </location>
</feature>
<evidence type="ECO:0000256" key="7">
    <source>
        <dbReference type="ARBA" id="ARBA00023017"/>
    </source>
</evidence>
<evidence type="ECO:0000259" key="14">
    <source>
        <dbReference type="Pfam" id="PF07728"/>
    </source>
</evidence>
<feature type="region of interest" description="Disordered" evidence="12">
    <location>
        <begin position="2157"/>
        <end position="2256"/>
    </location>
</feature>
<dbReference type="SUPFAM" id="SSF52540">
    <property type="entry name" value="P-loop containing nucleoside triphosphate hydrolases"/>
    <property type="match status" value="3"/>
</dbReference>
<proteinExistence type="inferred from homology"/>
<dbReference type="InterPro" id="IPR024317">
    <property type="entry name" value="Dynein_heavy_chain_D4_dom"/>
</dbReference>
<dbReference type="Gene3D" id="1.10.472.130">
    <property type="match status" value="1"/>
</dbReference>
<evidence type="ECO:0000256" key="12">
    <source>
        <dbReference type="SAM" id="MobiDB-lite"/>
    </source>
</evidence>
<dbReference type="GO" id="GO:0045505">
    <property type="term" value="F:dynein intermediate chain binding"/>
    <property type="evidence" value="ECO:0007669"/>
    <property type="project" value="InterPro"/>
</dbReference>
<protein>
    <recommendedName>
        <fullName evidence="23">Dynein heavy chain</fullName>
    </recommendedName>
</protein>
<keyword evidence="8 11" id="KW-0175">Coiled coil</keyword>
<feature type="compositionally biased region" description="Basic and acidic residues" evidence="12">
    <location>
        <begin position="2181"/>
        <end position="2232"/>
    </location>
</feature>
<keyword evidence="13" id="KW-1133">Transmembrane helix</keyword>
<dbReference type="PANTHER" id="PTHR46961">
    <property type="entry name" value="DYNEIN HEAVY CHAIN 1, AXONEMAL-LIKE PROTEIN"/>
    <property type="match status" value="1"/>
</dbReference>
<organism evidence="21 22">
    <name type="scientific">Desmophyllum pertusum</name>
    <dbReference type="NCBI Taxonomy" id="174260"/>
    <lineage>
        <taxon>Eukaryota</taxon>
        <taxon>Metazoa</taxon>
        <taxon>Cnidaria</taxon>
        <taxon>Anthozoa</taxon>
        <taxon>Hexacorallia</taxon>
        <taxon>Scleractinia</taxon>
        <taxon>Caryophylliina</taxon>
        <taxon>Caryophylliidae</taxon>
        <taxon>Desmophyllum</taxon>
    </lineage>
</organism>
<feature type="transmembrane region" description="Helical" evidence="13">
    <location>
        <begin position="2364"/>
        <end position="2385"/>
    </location>
</feature>
<feature type="domain" description="Dynein heavy chain 3 AAA+ lid" evidence="20">
    <location>
        <begin position="1347"/>
        <end position="1433"/>
    </location>
</feature>
<dbReference type="Pfam" id="PF17857">
    <property type="entry name" value="AAA_lid_1"/>
    <property type="match status" value="1"/>
</dbReference>
<dbReference type="InterPro" id="IPR024743">
    <property type="entry name" value="Dynein_HC_stalk"/>
</dbReference>
<evidence type="ECO:0000256" key="13">
    <source>
        <dbReference type="SAM" id="Phobius"/>
    </source>
</evidence>
<comment type="subcellular location">
    <subcellularLocation>
        <location evidence="1">Cytoplasm</location>
        <location evidence="1">Cytoskeleton</location>
    </subcellularLocation>
</comment>
<keyword evidence="13" id="KW-0812">Transmembrane</keyword>
<feature type="domain" description="Dynein heavy chain linker" evidence="15">
    <location>
        <begin position="2"/>
        <end position="117"/>
    </location>
</feature>
<feature type="region of interest" description="Disordered" evidence="12">
    <location>
        <begin position="241"/>
        <end position="282"/>
    </location>
</feature>
<feature type="domain" description="Dynein heavy chain hydrolytic ATP-binding dynein motor region" evidence="16">
    <location>
        <begin position="366"/>
        <end position="413"/>
    </location>
</feature>
<feature type="compositionally biased region" description="Basic and acidic residues" evidence="12">
    <location>
        <begin position="600"/>
        <end position="618"/>
    </location>
</feature>
<dbReference type="Gene3D" id="1.20.920.20">
    <property type="match status" value="1"/>
</dbReference>
<evidence type="ECO:0000259" key="15">
    <source>
        <dbReference type="Pfam" id="PF08393"/>
    </source>
</evidence>
<keyword evidence="6" id="KW-0067">ATP-binding</keyword>
<feature type="region of interest" description="Disordered" evidence="12">
    <location>
        <begin position="600"/>
        <end position="623"/>
    </location>
</feature>
<evidence type="ECO:0000256" key="5">
    <source>
        <dbReference type="ARBA" id="ARBA00022741"/>
    </source>
</evidence>
<evidence type="ECO:0000259" key="16">
    <source>
        <dbReference type="Pfam" id="PF12774"/>
    </source>
</evidence>
<dbReference type="Pfam" id="PF12775">
    <property type="entry name" value="AAA_7"/>
    <property type="match status" value="1"/>
</dbReference>
<evidence type="ECO:0008006" key="23">
    <source>
        <dbReference type="Google" id="ProtNLM"/>
    </source>
</evidence>
<dbReference type="Gene3D" id="1.10.8.710">
    <property type="match status" value="1"/>
</dbReference>
<dbReference type="InterPro" id="IPR027417">
    <property type="entry name" value="P-loop_NTPase"/>
</dbReference>
<dbReference type="Pfam" id="PF12780">
    <property type="entry name" value="AAA_8"/>
    <property type="match status" value="1"/>
</dbReference>
<keyword evidence="13" id="KW-0472">Membrane</keyword>
<keyword evidence="22" id="KW-1185">Reference proteome</keyword>